<evidence type="ECO:0000256" key="2">
    <source>
        <dbReference type="ARBA" id="ARBA00022692"/>
    </source>
</evidence>
<comment type="caution">
    <text evidence="7">The sequence shown here is derived from an EMBL/GenBank/DDBJ whole genome shotgun (WGS) entry which is preliminary data.</text>
</comment>
<gene>
    <name evidence="7" type="ORF">SCF082_LOCUS9284</name>
</gene>
<keyword evidence="2 5" id="KW-0812">Transmembrane</keyword>
<keyword evidence="4 5" id="KW-0472">Membrane</keyword>
<evidence type="ECO:0000256" key="1">
    <source>
        <dbReference type="ARBA" id="ARBA00004370"/>
    </source>
</evidence>
<name>A0ABP0IY49_9DINO</name>
<evidence type="ECO:0000256" key="4">
    <source>
        <dbReference type="ARBA" id="ARBA00023136"/>
    </source>
</evidence>
<keyword evidence="8" id="KW-1185">Reference proteome</keyword>
<comment type="subcellular location">
    <subcellularLocation>
        <location evidence="1">Membrane</location>
    </subcellularLocation>
</comment>
<feature type="transmembrane region" description="Helical" evidence="5">
    <location>
        <begin position="242"/>
        <end position="266"/>
    </location>
</feature>
<reference evidence="7 8" key="1">
    <citation type="submission" date="2024-02" db="EMBL/GenBank/DDBJ databases">
        <authorList>
            <person name="Chen Y."/>
            <person name="Shah S."/>
            <person name="Dougan E. K."/>
            <person name="Thang M."/>
            <person name="Chan C."/>
        </authorList>
    </citation>
    <scope>NUCLEOTIDE SEQUENCE [LARGE SCALE GENOMIC DNA]</scope>
</reference>
<feature type="transmembrane region" description="Helical" evidence="5">
    <location>
        <begin position="85"/>
        <end position="105"/>
    </location>
</feature>
<feature type="transmembrane region" description="Helical" evidence="5">
    <location>
        <begin position="6"/>
        <end position="24"/>
    </location>
</feature>
<evidence type="ECO:0000313" key="8">
    <source>
        <dbReference type="Proteomes" id="UP001642464"/>
    </source>
</evidence>
<dbReference type="PANTHER" id="PTHR11863">
    <property type="entry name" value="STEROL DESATURASE"/>
    <property type="match status" value="1"/>
</dbReference>
<dbReference type="EMBL" id="CAXAMM010005368">
    <property type="protein sequence ID" value="CAK9007017.1"/>
    <property type="molecule type" value="Genomic_DNA"/>
</dbReference>
<evidence type="ECO:0000313" key="7">
    <source>
        <dbReference type="EMBL" id="CAK9007017.1"/>
    </source>
</evidence>
<proteinExistence type="predicted"/>
<dbReference type="Proteomes" id="UP001642464">
    <property type="component" value="Unassembled WGS sequence"/>
</dbReference>
<organism evidence="7 8">
    <name type="scientific">Durusdinium trenchii</name>
    <dbReference type="NCBI Taxonomy" id="1381693"/>
    <lineage>
        <taxon>Eukaryota</taxon>
        <taxon>Sar</taxon>
        <taxon>Alveolata</taxon>
        <taxon>Dinophyceae</taxon>
        <taxon>Suessiales</taxon>
        <taxon>Symbiodiniaceae</taxon>
        <taxon>Durusdinium</taxon>
    </lineage>
</organism>
<evidence type="ECO:0000256" key="3">
    <source>
        <dbReference type="ARBA" id="ARBA00022989"/>
    </source>
</evidence>
<dbReference type="InterPro" id="IPR006694">
    <property type="entry name" value="Fatty_acid_hydroxylase"/>
</dbReference>
<protein>
    <submittedName>
        <fullName evidence="7">6 desaturase (Sterol-C5-desaturase</fullName>
    </submittedName>
</protein>
<sequence>MSFVVAAAGSGGLMFAIMLVLSSLMQEWDTVLSKGQPSTLVPLLREASGNLSTTEWYANVSSVADSALHHHLSTPYMRSLVRDPYFIAFWMMCAGTTTLIIYYLGAQYIHNEYYVKRRADAAEWKCQPTKFLSDELALEEKLTGCWNAFVSGSAGTGLFFLHQNYPIFKFYYDVDERGWLHYLAGCFLVYLWVDFYSYWMHRLLHHKAIYKYVHKWHHRYKCPTAFGAFAIHPIEYIGFQTAGIWCSAIFPVHVMSFLTVVMFVAYHNQIDHSGVYFEGELPWVPTTKFHDDHHQYFHLNFGVTLVLWDWLFGTLRQSDRVYGEEVFEGEQDVKKTQ</sequence>
<keyword evidence="3 5" id="KW-1133">Transmembrane helix</keyword>
<evidence type="ECO:0000256" key="5">
    <source>
        <dbReference type="SAM" id="Phobius"/>
    </source>
</evidence>
<accession>A0ABP0IY49</accession>
<dbReference type="InterPro" id="IPR050307">
    <property type="entry name" value="Sterol_Desaturase_Related"/>
</dbReference>
<feature type="transmembrane region" description="Helical" evidence="5">
    <location>
        <begin position="179"/>
        <end position="199"/>
    </location>
</feature>
<feature type="domain" description="Fatty acid hydroxylase" evidence="6">
    <location>
        <begin position="187"/>
        <end position="314"/>
    </location>
</feature>
<evidence type="ECO:0000259" key="6">
    <source>
        <dbReference type="Pfam" id="PF04116"/>
    </source>
</evidence>
<dbReference type="Pfam" id="PF04116">
    <property type="entry name" value="FA_hydroxylase"/>
    <property type="match status" value="1"/>
</dbReference>